<reference evidence="1 2" key="1">
    <citation type="submission" date="2016-10" db="EMBL/GenBank/DDBJ databases">
        <authorList>
            <person name="Cai Z."/>
        </authorList>
    </citation>
    <scope>NUCLEOTIDE SEQUENCE [LARGE SCALE GENOMIC DNA]</scope>
    <source>
        <strain evidence="1 2">CGMCC 1.10826</strain>
    </source>
</reference>
<sequence>MTKALAWLEAPRPTPVAAVLPAPGGLAGERYDGLLVATPGGGLAPVDVLARPASRAWSLRDAVPAGAALSRIAAVWVHTGRLCPERVEVVVDPGRRLHAGAVVHRQQLEEADVVVLGGVPTTTPLRTAVDLLCFTEEQLAVAGACALVLGGLAPPLVHEALTRPGRRAPVRRAMALLAAAEDAARRRRP</sequence>
<keyword evidence="2" id="KW-1185">Reference proteome</keyword>
<evidence type="ECO:0000313" key="2">
    <source>
        <dbReference type="Proteomes" id="UP000250222"/>
    </source>
</evidence>
<evidence type="ECO:0000313" key="1">
    <source>
        <dbReference type="EMBL" id="SSA36900.1"/>
    </source>
</evidence>
<dbReference type="OrthoDB" id="3254844at2"/>
<organism evidence="1 2">
    <name type="scientific">Georgenia satyanarayanai</name>
    <dbReference type="NCBI Taxonomy" id="860221"/>
    <lineage>
        <taxon>Bacteria</taxon>
        <taxon>Bacillati</taxon>
        <taxon>Actinomycetota</taxon>
        <taxon>Actinomycetes</taxon>
        <taxon>Micrococcales</taxon>
        <taxon>Bogoriellaceae</taxon>
        <taxon>Georgenia</taxon>
    </lineage>
</organism>
<accession>A0A2Y8ZX51</accession>
<dbReference type="RefSeq" id="WP_110851026.1">
    <property type="nucleotide sequence ID" value="NZ_QKLZ01000001.1"/>
</dbReference>
<dbReference type="Proteomes" id="UP000250222">
    <property type="component" value="Unassembled WGS sequence"/>
</dbReference>
<protein>
    <submittedName>
        <fullName evidence="1">Uncharacterized protein</fullName>
    </submittedName>
</protein>
<name>A0A2Y8ZX51_9MICO</name>
<dbReference type="AlphaFoldDB" id="A0A2Y8ZX51"/>
<proteinExistence type="predicted"/>
<dbReference type="EMBL" id="UETB01000001">
    <property type="protein sequence ID" value="SSA36900.1"/>
    <property type="molecule type" value="Genomic_DNA"/>
</dbReference>
<gene>
    <name evidence="1" type="ORF">SAMN05216184_101558</name>
</gene>